<organism evidence="2 3">
    <name type="scientific">Euplotes crassus</name>
    <dbReference type="NCBI Taxonomy" id="5936"/>
    <lineage>
        <taxon>Eukaryota</taxon>
        <taxon>Sar</taxon>
        <taxon>Alveolata</taxon>
        <taxon>Ciliophora</taxon>
        <taxon>Intramacronucleata</taxon>
        <taxon>Spirotrichea</taxon>
        <taxon>Hypotrichia</taxon>
        <taxon>Euplotida</taxon>
        <taxon>Euplotidae</taxon>
        <taxon>Moneuplotes</taxon>
    </lineage>
</organism>
<name>A0AAD1Y109_EUPCR</name>
<dbReference type="Proteomes" id="UP001295684">
    <property type="component" value="Unassembled WGS sequence"/>
</dbReference>
<gene>
    <name evidence="2" type="ORF">ECRASSUSDP1_LOCUS24207</name>
</gene>
<evidence type="ECO:0000313" key="2">
    <source>
        <dbReference type="EMBL" id="CAI2382722.1"/>
    </source>
</evidence>
<evidence type="ECO:0000313" key="3">
    <source>
        <dbReference type="Proteomes" id="UP001295684"/>
    </source>
</evidence>
<reference evidence="2" key="1">
    <citation type="submission" date="2023-07" db="EMBL/GenBank/DDBJ databases">
        <authorList>
            <consortium name="AG Swart"/>
            <person name="Singh M."/>
            <person name="Singh A."/>
            <person name="Seah K."/>
            <person name="Emmerich C."/>
        </authorList>
    </citation>
    <scope>NUCLEOTIDE SEQUENCE</scope>
    <source>
        <strain evidence="2">DP1</strain>
    </source>
</reference>
<proteinExistence type="predicted"/>
<comment type="caution">
    <text evidence="2">The sequence shown here is derived from an EMBL/GenBank/DDBJ whole genome shotgun (WGS) entry which is preliminary data.</text>
</comment>
<dbReference type="EMBL" id="CAMPGE010024915">
    <property type="protein sequence ID" value="CAI2382722.1"/>
    <property type="molecule type" value="Genomic_DNA"/>
</dbReference>
<dbReference type="AlphaFoldDB" id="A0AAD1Y109"/>
<sequence length="65" mass="7359">MSLSLESIIRIISTITLTTRYLQCLSQRSFKSISSNQTSKSEYRYQEESNVDKITDQSASSCLTS</sequence>
<evidence type="ECO:0000256" key="1">
    <source>
        <dbReference type="SAM" id="MobiDB-lite"/>
    </source>
</evidence>
<keyword evidence="3" id="KW-1185">Reference proteome</keyword>
<accession>A0AAD1Y109</accession>
<feature type="region of interest" description="Disordered" evidence="1">
    <location>
        <begin position="32"/>
        <end position="65"/>
    </location>
</feature>
<protein>
    <submittedName>
        <fullName evidence="2">Uncharacterized protein</fullName>
    </submittedName>
</protein>
<feature type="compositionally biased region" description="Basic and acidic residues" evidence="1">
    <location>
        <begin position="41"/>
        <end position="55"/>
    </location>
</feature>
<feature type="compositionally biased region" description="Polar residues" evidence="1">
    <location>
        <begin position="56"/>
        <end position="65"/>
    </location>
</feature>